<keyword evidence="3" id="KW-0256">Endoplasmic reticulum</keyword>
<keyword evidence="8" id="KW-1185">Reference proteome</keyword>
<dbReference type="PROSITE" id="PS51914">
    <property type="entry name" value="MRH"/>
    <property type="match status" value="1"/>
</dbReference>
<feature type="compositionally biased region" description="Low complexity" evidence="5">
    <location>
        <begin position="252"/>
        <end position="261"/>
    </location>
</feature>
<dbReference type="InterPro" id="IPR009011">
    <property type="entry name" value="Man6P_isomerase_rcpt-bd_dom_sf"/>
</dbReference>
<dbReference type="GO" id="GO:0030968">
    <property type="term" value="P:endoplasmic reticulum unfolded protein response"/>
    <property type="evidence" value="ECO:0007669"/>
    <property type="project" value="InterPro"/>
</dbReference>
<accession>A0A835VY56</accession>
<sequence length="345" mass="34610">MTAANGRRYMCILPPDSATGGAAATALAAAQAVAAAESALSSASSKGSTEAQAGAADGSAAVSAAASAVADSGAAFGQKTPHELLEAMSALCLYRQEGLWTYEMCYKKHVRQFRQDASGRNEDFSCGKYMGDEEQNSSILLDASSMAVPIRYVSHLFSDGAKCVMTGAARTAEVRFTCLPDTTDNVLVSIKEFPTCNYVFVVTTPFLCKHPLFKPVADQNIAIKCEPIPSPADDAEGAAQAQRADPSVGGHAAADLDGLAAAPPPAAAPGAAGSGAASSTCEAGDGMCSVGGEGGKGGGEGTGADAAAVDGEDAREDAEDDDAASEDAGGEDDAGEDLIGPPVVV</sequence>
<dbReference type="EMBL" id="JAEHOC010000031">
    <property type="protein sequence ID" value="KAG2429356.1"/>
    <property type="molecule type" value="Genomic_DNA"/>
</dbReference>
<dbReference type="Proteomes" id="UP000650467">
    <property type="component" value="Unassembled WGS sequence"/>
</dbReference>
<protein>
    <recommendedName>
        <fullName evidence="6">MRH domain-containing protein</fullName>
    </recommendedName>
</protein>
<dbReference type="InterPro" id="IPR044865">
    <property type="entry name" value="MRH_dom"/>
</dbReference>
<feature type="region of interest" description="Disordered" evidence="5">
    <location>
        <begin position="232"/>
        <end position="345"/>
    </location>
</feature>
<name>A0A835VY56_CHLIN</name>
<dbReference type="Pfam" id="PF07915">
    <property type="entry name" value="PRKCSH"/>
    <property type="match status" value="1"/>
</dbReference>
<dbReference type="PANTHER" id="PTHR15414:SF0">
    <property type="entry name" value="ENDOPLASMIC RETICULUM LECTIN 1"/>
    <property type="match status" value="1"/>
</dbReference>
<gene>
    <name evidence="7" type="ORF">HXX76_011122</name>
</gene>
<feature type="compositionally biased region" description="Gly residues" evidence="5">
    <location>
        <begin position="289"/>
        <end position="302"/>
    </location>
</feature>
<feature type="compositionally biased region" description="Acidic residues" evidence="5">
    <location>
        <begin position="310"/>
        <end position="336"/>
    </location>
</feature>
<dbReference type="Gene3D" id="2.70.130.10">
    <property type="entry name" value="Mannose-6-phosphate receptor binding domain"/>
    <property type="match status" value="1"/>
</dbReference>
<keyword evidence="2" id="KW-0732">Signal</keyword>
<evidence type="ECO:0000256" key="1">
    <source>
        <dbReference type="ARBA" id="ARBA00004240"/>
    </source>
</evidence>
<dbReference type="OrthoDB" id="448954at2759"/>
<evidence type="ECO:0000256" key="5">
    <source>
        <dbReference type="SAM" id="MobiDB-lite"/>
    </source>
</evidence>
<dbReference type="GO" id="GO:0005788">
    <property type="term" value="C:endoplasmic reticulum lumen"/>
    <property type="evidence" value="ECO:0007669"/>
    <property type="project" value="TreeGrafter"/>
</dbReference>
<feature type="compositionally biased region" description="Low complexity" evidence="5">
    <location>
        <begin position="268"/>
        <end position="278"/>
    </location>
</feature>
<dbReference type="PANTHER" id="PTHR15414">
    <property type="entry name" value="OS-9-RELATED"/>
    <property type="match status" value="1"/>
</dbReference>
<evidence type="ECO:0000256" key="4">
    <source>
        <dbReference type="ARBA" id="ARBA00023157"/>
    </source>
</evidence>
<comment type="subcellular location">
    <subcellularLocation>
        <location evidence="1">Endoplasmic reticulum</location>
    </subcellularLocation>
</comment>
<evidence type="ECO:0000313" key="8">
    <source>
        <dbReference type="Proteomes" id="UP000650467"/>
    </source>
</evidence>
<keyword evidence="4" id="KW-1015">Disulfide bond</keyword>
<dbReference type="GO" id="GO:0030970">
    <property type="term" value="P:retrograde protein transport, ER to cytosol"/>
    <property type="evidence" value="ECO:0007669"/>
    <property type="project" value="TreeGrafter"/>
</dbReference>
<evidence type="ECO:0000256" key="2">
    <source>
        <dbReference type="ARBA" id="ARBA00022729"/>
    </source>
</evidence>
<evidence type="ECO:0000313" key="7">
    <source>
        <dbReference type="EMBL" id="KAG2429356.1"/>
    </source>
</evidence>
<organism evidence="7 8">
    <name type="scientific">Chlamydomonas incerta</name>
    <dbReference type="NCBI Taxonomy" id="51695"/>
    <lineage>
        <taxon>Eukaryota</taxon>
        <taxon>Viridiplantae</taxon>
        <taxon>Chlorophyta</taxon>
        <taxon>core chlorophytes</taxon>
        <taxon>Chlorophyceae</taxon>
        <taxon>CS clade</taxon>
        <taxon>Chlamydomonadales</taxon>
        <taxon>Chlamydomonadaceae</taxon>
        <taxon>Chlamydomonas</taxon>
    </lineage>
</organism>
<feature type="domain" description="MRH" evidence="6">
    <location>
        <begin position="90"/>
        <end position="210"/>
    </location>
</feature>
<evidence type="ECO:0000259" key="6">
    <source>
        <dbReference type="PROSITE" id="PS51914"/>
    </source>
</evidence>
<dbReference type="InterPro" id="IPR045149">
    <property type="entry name" value="OS-9-like"/>
</dbReference>
<dbReference type="SUPFAM" id="SSF50911">
    <property type="entry name" value="Mannose 6-phosphate receptor domain"/>
    <property type="match status" value="1"/>
</dbReference>
<proteinExistence type="predicted"/>
<reference evidence="7" key="1">
    <citation type="journal article" date="2020" name="bioRxiv">
        <title>Comparative genomics of Chlamydomonas.</title>
        <authorList>
            <person name="Craig R.J."/>
            <person name="Hasan A.R."/>
            <person name="Ness R.W."/>
            <person name="Keightley P.D."/>
        </authorList>
    </citation>
    <scope>NUCLEOTIDE SEQUENCE</scope>
    <source>
        <strain evidence="7">SAG 7.73</strain>
    </source>
</reference>
<evidence type="ECO:0000256" key="3">
    <source>
        <dbReference type="ARBA" id="ARBA00022824"/>
    </source>
</evidence>
<dbReference type="InterPro" id="IPR012913">
    <property type="entry name" value="OS9-like_dom"/>
</dbReference>
<dbReference type="AlphaFoldDB" id="A0A835VY56"/>
<comment type="caution">
    <text evidence="7">The sequence shown here is derived from an EMBL/GenBank/DDBJ whole genome shotgun (WGS) entry which is preliminary data.</text>
</comment>